<sequence length="83" mass="9150">MSLRLAPSRTVPHHTNPHNCSAETEAPAVTVISPLSSIEPSLHLKHLVFLSSYPRHANIRCAGTTELVWRGELANCQRLVPCK</sequence>
<reference evidence="2" key="1">
    <citation type="journal article" date="2023" name="G3 (Bethesda)">
        <title>A reference genome for the long-term kleptoplast-retaining sea slug Elysia crispata morphotype clarki.</title>
        <authorList>
            <person name="Eastman K.E."/>
            <person name="Pendleton A.L."/>
            <person name="Shaikh M.A."/>
            <person name="Suttiyut T."/>
            <person name="Ogas R."/>
            <person name="Tomko P."/>
            <person name="Gavelis G."/>
            <person name="Widhalm J.R."/>
            <person name="Wisecaver J.H."/>
        </authorList>
    </citation>
    <scope>NUCLEOTIDE SEQUENCE</scope>
    <source>
        <strain evidence="2">ECLA1</strain>
    </source>
</reference>
<feature type="region of interest" description="Disordered" evidence="1">
    <location>
        <begin position="1"/>
        <end position="22"/>
    </location>
</feature>
<dbReference type="AlphaFoldDB" id="A0AAE0Z2U5"/>
<evidence type="ECO:0000256" key="1">
    <source>
        <dbReference type="SAM" id="MobiDB-lite"/>
    </source>
</evidence>
<protein>
    <submittedName>
        <fullName evidence="2">Uncharacterized protein</fullName>
    </submittedName>
</protein>
<dbReference type="EMBL" id="JAWDGP010004850">
    <property type="protein sequence ID" value="KAK3761748.1"/>
    <property type="molecule type" value="Genomic_DNA"/>
</dbReference>
<keyword evidence="3" id="KW-1185">Reference proteome</keyword>
<organism evidence="2 3">
    <name type="scientific">Elysia crispata</name>
    <name type="common">lettuce slug</name>
    <dbReference type="NCBI Taxonomy" id="231223"/>
    <lineage>
        <taxon>Eukaryota</taxon>
        <taxon>Metazoa</taxon>
        <taxon>Spiralia</taxon>
        <taxon>Lophotrochozoa</taxon>
        <taxon>Mollusca</taxon>
        <taxon>Gastropoda</taxon>
        <taxon>Heterobranchia</taxon>
        <taxon>Euthyneura</taxon>
        <taxon>Panpulmonata</taxon>
        <taxon>Sacoglossa</taxon>
        <taxon>Placobranchoidea</taxon>
        <taxon>Plakobranchidae</taxon>
        <taxon>Elysia</taxon>
    </lineage>
</organism>
<evidence type="ECO:0000313" key="3">
    <source>
        <dbReference type="Proteomes" id="UP001283361"/>
    </source>
</evidence>
<evidence type="ECO:0000313" key="2">
    <source>
        <dbReference type="EMBL" id="KAK3761748.1"/>
    </source>
</evidence>
<comment type="caution">
    <text evidence="2">The sequence shown here is derived from an EMBL/GenBank/DDBJ whole genome shotgun (WGS) entry which is preliminary data.</text>
</comment>
<name>A0AAE0Z2U5_9GAST</name>
<accession>A0AAE0Z2U5</accession>
<gene>
    <name evidence="2" type="ORF">RRG08_010363</name>
</gene>
<proteinExistence type="predicted"/>
<dbReference type="Proteomes" id="UP001283361">
    <property type="component" value="Unassembled WGS sequence"/>
</dbReference>